<dbReference type="EMBL" id="GU943135">
    <property type="protein sequence ID" value="ADD96381.1"/>
    <property type="molecule type" value="Genomic_DNA"/>
</dbReference>
<sequence>MGKLEKQMNARNHGKDSIGEYGDTRVLKARPPKKRPKLKPFNKGFGDG</sequence>
<reference evidence="2" key="1">
    <citation type="journal article" date="2010" name="ISME J.">
        <title>Metagenome of the Mediterranean deep chlorophyll maximum studied by direct and fosmid library 454 pyrosequencing.</title>
        <authorList>
            <person name="Ghai R."/>
            <person name="Martin-Cuadrado A.B."/>
            <person name="Molto A.G."/>
            <person name="Heredia I.G."/>
            <person name="Cabrera R."/>
            <person name="Martin J."/>
            <person name="Verdu M."/>
            <person name="Deschamps P."/>
            <person name="Moreira D."/>
            <person name="Lopez-Garcia P."/>
            <person name="Mira A."/>
            <person name="Rodriguez-Valera F."/>
        </authorList>
    </citation>
    <scope>NUCLEOTIDE SEQUENCE</scope>
</reference>
<evidence type="ECO:0000313" key="2">
    <source>
        <dbReference type="EMBL" id="ADD96381.1"/>
    </source>
</evidence>
<evidence type="ECO:0000256" key="1">
    <source>
        <dbReference type="SAM" id="MobiDB-lite"/>
    </source>
</evidence>
<feature type="region of interest" description="Disordered" evidence="1">
    <location>
        <begin position="1"/>
        <end position="48"/>
    </location>
</feature>
<feature type="compositionally biased region" description="Basic residues" evidence="1">
    <location>
        <begin position="27"/>
        <end position="40"/>
    </location>
</feature>
<name>D6PKY0_9ZZZZ</name>
<proteinExistence type="predicted"/>
<accession>D6PKY0</accession>
<dbReference type="AlphaFoldDB" id="D6PKY0"/>
<feature type="compositionally biased region" description="Basic and acidic residues" evidence="1">
    <location>
        <begin position="1"/>
        <end position="26"/>
    </location>
</feature>
<organism evidence="2">
    <name type="scientific">uncultured organism MedDCM-OCT-S09-C20</name>
    <dbReference type="NCBI Taxonomy" id="743645"/>
    <lineage>
        <taxon>unclassified sequences</taxon>
        <taxon>environmental samples</taxon>
    </lineage>
</organism>
<protein>
    <submittedName>
        <fullName evidence="2">Uncharacterized protein</fullName>
    </submittedName>
</protein>